<dbReference type="GO" id="GO:0005524">
    <property type="term" value="F:ATP binding"/>
    <property type="evidence" value="ECO:0007669"/>
    <property type="project" value="InterPro"/>
</dbReference>
<dbReference type="InterPro" id="IPR000719">
    <property type="entry name" value="Prot_kinase_dom"/>
</dbReference>
<evidence type="ECO:0000256" key="1">
    <source>
        <dbReference type="ARBA" id="ARBA00011902"/>
    </source>
</evidence>
<feature type="compositionally biased region" description="Basic and acidic residues" evidence="4">
    <location>
        <begin position="1097"/>
        <end position="1108"/>
    </location>
</feature>
<keyword evidence="3" id="KW-0418">Kinase</keyword>
<evidence type="ECO:0000256" key="3">
    <source>
        <dbReference type="ARBA" id="ARBA00022777"/>
    </source>
</evidence>
<feature type="domain" description="Protein kinase" evidence="5">
    <location>
        <begin position="788"/>
        <end position="1065"/>
    </location>
</feature>
<dbReference type="Pfam" id="PF07714">
    <property type="entry name" value="PK_Tyr_Ser-Thr"/>
    <property type="match status" value="1"/>
</dbReference>
<reference evidence="6" key="1">
    <citation type="submission" date="2023-01" db="EMBL/GenBank/DDBJ databases">
        <title>Genome assembly of the deep-sea coral Lophelia pertusa.</title>
        <authorList>
            <person name="Herrera S."/>
            <person name="Cordes E."/>
        </authorList>
    </citation>
    <scope>NUCLEOTIDE SEQUENCE</scope>
    <source>
        <strain evidence="6">USNM1676648</strain>
        <tissue evidence="6">Polyp</tissue>
    </source>
</reference>
<evidence type="ECO:0000313" key="6">
    <source>
        <dbReference type="EMBL" id="KAJ7358888.1"/>
    </source>
</evidence>
<keyword evidence="2" id="KW-0808">Transferase</keyword>
<dbReference type="GO" id="GO:0007169">
    <property type="term" value="P:cell surface receptor protein tyrosine kinase signaling pathway"/>
    <property type="evidence" value="ECO:0007669"/>
    <property type="project" value="TreeGrafter"/>
</dbReference>
<dbReference type="InterPro" id="IPR036116">
    <property type="entry name" value="FN3_sf"/>
</dbReference>
<dbReference type="Proteomes" id="UP001163046">
    <property type="component" value="Unassembled WGS sequence"/>
</dbReference>
<evidence type="ECO:0000313" key="7">
    <source>
        <dbReference type="Proteomes" id="UP001163046"/>
    </source>
</evidence>
<keyword evidence="7" id="KW-1185">Reference proteome</keyword>
<dbReference type="InterPro" id="IPR001245">
    <property type="entry name" value="Ser-Thr/Tyr_kinase_cat_dom"/>
</dbReference>
<dbReference type="OrthoDB" id="4062651at2759"/>
<dbReference type="InterPro" id="IPR008266">
    <property type="entry name" value="Tyr_kinase_AS"/>
</dbReference>
<name>A0A9X0CJK0_9CNID</name>
<sequence>MVTCYLVCYVLFGSSRNTISKTVTKARCIANCYTLNAGYNNESEKTCQTSACQECLSPCGKTFSTESQCLQTCINSSSCEASCRFLTQLQNFSSIFDGDGSIPPTPNIPIVTNKTFTSISLQWDPVQNTSGTPVYLIAMDIKGDWERASPFYFIEVFTVPRATLETVLLCALVKSNRRKRFNGIFYKFHVAVLTENSSISNGAQTMEISLPQPAPVSNVTLTSLVYDSASDPRSQLKLTASWTQSEDAHVVTNHAMFWDQQCSFQVSSNSKVEIIGSQAHGSMYIDEKIKICNHTLKVYALSKCIPSNATTITYEYPGCRNITNYPIDLCYKFDPPDSPDEHRQVRNLSYRLVSIDDDYRFNMNARCKYFESLNIRTYFESSYKIPQLRPAEVYYVHITPNFKDSTPVGSIKTLAISTLQVDPAEVAVRNLMLDDFTFSPQNGTFDLNVTWQKPSFNYSRIVSYALSYQVNEGNKNIRSTDKTYFNIPGISYEEPVAFNVTPQYMPQHSWISGNEARAKSTAPGPDRAQVTVRSLVLNDFTLTPQTRKFRLNVTWLKPLFNYSQISSYALSFQVNQRPKNITQTNKTYFIVYGISHGQQIKFSVTPQYINNRITGVKTQRKTNAPVPPKEELAVQHLRIAGEFLEDKQNNIFAVNFTWEPPSFKYRDVLYYNLSYEFSGYSRDQFPCSSLVKSPRCTKTGLEQTSFLLSGILPQERVSIEVTPVYNDRYITGKMERLEESAPAPRGELLTVVGMMHNKLVPSSNGSFRTNVVWQKPRFNHSAVSHYSYKITNTKGKTGGKINRRAIDFNKDFTTKYTNVTIDGIQLDKQIEFQVTPATKSDRVYVNAPKIQKEENGNIELVSFNSFKPEEKTGEENKALDTEGNEVEQEINEEILTQGDLMAFAWQISQGMEYLAKKGFIHRDLAARNILVGEKKIAKIADFGLTRHVYEEKMYQAKRNRKLPLKWMSIEAIFDQTFTAQSDVWAFGVVLWELVTLGGTPYPTIDNKELLRLLKDGYRMEKPDTCNDELYNMMTDCWKENPEGRPTFTQIRERLEEMMQKDNPYLDLSAVDETREYYNVPSFNSLMEAESVGDDLLDNDKQDCHRDSNETVELDNQKPAGDSNENITESLKQTEEKNNSQNTVTDDGYCTIEIQGVKDVKINFNELEMSLCRPARRAGIAF</sequence>
<dbReference type="GO" id="GO:0004714">
    <property type="term" value="F:transmembrane receptor protein tyrosine kinase activity"/>
    <property type="evidence" value="ECO:0007669"/>
    <property type="project" value="UniProtKB-EC"/>
</dbReference>
<evidence type="ECO:0000256" key="4">
    <source>
        <dbReference type="SAM" id="MobiDB-lite"/>
    </source>
</evidence>
<protein>
    <recommendedName>
        <fullName evidence="1">receptor protein-tyrosine kinase</fullName>
        <ecNumber evidence="1">2.7.10.1</ecNumber>
    </recommendedName>
</protein>
<proteinExistence type="predicted"/>
<feature type="region of interest" description="Disordered" evidence="4">
    <location>
        <begin position="1095"/>
        <end position="1124"/>
    </location>
</feature>
<accession>A0A9X0CJK0</accession>
<evidence type="ECO:0000259" key="5">
    <source>
        <dbReference type="PROSITE" id="PS50011"/>
    </source>
</evidence>
<dbReference type="InterPro" id="IPR020635">
    <property type="entry name" value="Tyr_kinase_cat_dom"/>
</dbReference>
<evidence type="ECO:0000256" key="2">
    <source>
        <dbReference type="ARBA" id="ARBA00022679"/>
    </source>
</evidence>
<dbReference type="SUPFAM" id="SSF56112">
    <property type="entry name" value="Protein kinase-like (PK-like)"/>
    <property type="match status" value="1"/>
</dbReference>
<dbReference type="SMART" id="SM00219">
    <property type="entry name" value="TyrKc"/>
    <property type="match status" value="1"/>
</dbReference>
<dbReference type="EMBL" id="MU827314">
    <property type="protein sequence ID" value="KAJ7358888.1"/>
    <property type="molecule type" value="Genomic_DNA"/>
</dbReference>
<dbReference type="InterPro" id="IPR050122">
    <property type="entry name" value="RTK"/>
</dbReference>
<dbReference type="CDD" id="cd00192">
    <property type="entry name" value="PTKc"/>
    <property type="match status" value="1"/>
</dbReference>
<dbReference type="PROSITE" id="PS50011">
    <property type="entry name" value="PROTEIN_KINASE_DOM"/>
    <property type="match status" value="1"/>
</dbReference>
<gene>
    <name evidence="6" type="ORF">OS493_020726</name>
</gene>
<dbReference type="GO" id="GO:0005886">
    <property type="term" value="C:plasma membrane"/>
    <property type="evidence" value="ECO:0007669"/>
    <property type="project" value="TreeGrafter"/>
</dbReference>
<dbReference type="GO" id="GO:0043235">
    <property type="term" value="C:receptor complex"/>
    <property type="evidence" value="ECO:0007669"/>
    <property type="project" value="TreeGrafter"/>
</dbReference>
<comment type="caution">
    <text evidence="6">The sequence shown here is derived from an EMBL/GenBank/DDBJ whole genome shotgun (WGS) entry which is preliminary data.</text>
</comment>
<dbReference type="FunFam" id="1.10.510.10:FF:000462">
    <property type="entry name" value="Receptor tyrosine kinase"/>
    <property type="match status" value="1"/>
</dbReference>
<dbReference type="EC" id="2.7.10.1" evidence="1"/>
<dbReference type="PANTHER" id="PTHR24416:SF583">
    <property type="entry name" value="RECEPTOR PROTEIN-TYROSINE KINASE"/>
    <property type="match status" value="1"/>
</dbReference>
<dbReference type="InterPro" id="IPR011009">
    <property type="entry name" value="Kinase-like_dom_sf"/>
</dbReference>
<dbReference type="PANTHER" id="PTHR24416">
    <property type="entry name" value="TYROSINE-PROTEIN KINASE RECEPTOR"/>
    <property type="match status" value="1"/>
</dbReference>
<dbReference type="SUPFAM" id="SSF49265">
    <property type="entry name" value="Fibronectin type III"/>
    <property type="match status" value="2"/>
</dbReference>
<dbReference type="AlphaFoldDB" id="A0A9X0CJK0"/>
<dbReference type="PROSITE" id="PS00109">
    <property type="entry name" value="PROTEIN_KINASE_TYR"/>
    <property type="match status" value="1"/>
</dbReference>
<dbReference type="Gene3D" id="1.10.510.10">
    <property type="entry name" value="Transferase(Phosphotransferase) domain 1"/>
    <property type="match status" value="1"/>
</dbReference>
<organism evidence="6 7">
    <name type="scientific">Desmophyllum pertusum</name>
    <dbReference type="NCBI Taxonomy" id="174260"/>
    <lineage>
        <taxon>Eukaryota</taxon>
        <taxon>Metazoa</taxon>
        <taxon>Cnidaria</taxon>
        <taxon>Anthozoa</taxon>
        <taxon>Hexacorallia</taxon>
        <taxon>Scleractinia</taxon>
        <taxon>Caryophylliina</taxon>
        <taxon>Caryophylliidae</taxon>
        <taxon>Desmophyllum</taxon>
    </lineage>
</organism>